<sequence>MQKLLVIRKNDGKLQSELSINCCLFSPYGSPENSVESIGIQGKSILDVFTRAVKILAWLRNYCNFYLILIKLKLNKNVGCTQMIYLDLLEFLDRQTPRKLSV</sequence>
<evidence type="ECO:0000313" key="2">
    <source>
        <dbReference type="Proteomes" id="UP000702425"/>
    </source>
</evidence>
<accession>A0ABX2D0A4</accession>
<proteinExistence type="predicted"/>
<keyword evidence="2" id="KW-1185">Reference proteome</keyword>
<protein>
    <submittedName>
        <fullName evidence="1">Uncharacterized protein</fullName>
    </submittedName>
</protein>
<organism evidence="1 2">
    <name type="scientific">Microcoleus asticus IPMA8</name>
    <dbReference type="NCBI Taxonomy" id="2563858"/>
    <lineage>
        <taxon>Bacteria</taxon>
        <taxon>Bacillati</taxon>
        <taxon>Cyanobacteriota</taxon>
        <taxon>Cyanophyceae</taxon>
        <taxon>Oscillatoriophycideae</taxon>
        <taxon>Oscillatoriales</taxon>
        <taxon>Microcoleaceae</taxon>
        <taxon>Microcoleus</taxon>
        <taxon>Microcoleus asticus</taxon>
    </lineage>
</organism>
<gene>
    <name evidence="1" type="ORF">E5S67_03852</name>
</gene>
<dbReference type="Proteomes" id="UP000702425">
    <property type="component" value="Unassembled WGS sequence"/>
</dbReference>
<reference evidence="1 2" key="1">
    <citation type="journal article" date="2020" name="Sci. Rep.">
        <title>A novel cyanobacterial geosmin producer, revising GeoA distribution and dispersion patterns in Bacteria.</title>
        <authorList>
            <person name="Churro C."/>
            <person name="Semedo-Aguiar A.P."/>
            <person name="Silva A.D."/>
            <person name="Pereira-Leal J.B."/>
            <person name="Leite R.B."/>
        </authorList>
    </citation>
    <scope>NUCLEOTIDE SEQUENCE [LARGE SCALE GENOMIC DNA]</scope>
    <source>
        <strain evidence="1 2">IPMA8</strain>
    </source>
</reference>
<dbReference type="EMBL" id="SRRZ01000073">
    <property type="protein sequence ID" value="NQE36089.1"/>
    <property type="molecule type" value="Genomic_DNA"/>
</dbReference>
<evidence type="ECO:0000313" key="1">
    <source>
        <dbReference type="EMBL" id="NQE36089.1"/>
    </source>
</evidence>
<name>A0ABX2D0A4_9CYAN</name>
<comment type="caution">
    <text evidence="1">The sequence shown here is derived from an EMBL/GenBank/DDBJ whole genome shotgun (WGS) entry which is preliminary data.</text>
</comment>